<feature type="signal peptide" evidence="1">
    <location>
        <begin position="1"/>
        <end position="29"/>
    </location>
</feature>
<evidence type="ECO:0008006" key="4">
    <source>
        <dbReference type="Google" id="ProtNLM"/>
    </source>
</evidence>
<evidence type="ECO:0000313" key="3">
    <source>
        <dbReference type="Proteomes" id="UP000193387"/>
    </source>
</evidence>
<organism evidence="2 3">
    <name type="scientific">Mycobacterium saskatchewanense</name>
    <dbReference type="NCBI Taxonomy" id="220927"/>
    <lineage>
        <taxon>Bacteria</taxon>
        <taxon>Bacillati</taxon>
        <taxon>Actinomycetota</taxon>
        <taxon>Actinomycetes</taxon>
        <taxon>Mycobacteriales</taxon>
        <taxon>Mycobacteriaceae</taxon>
        <taxon>Mycobacterium</taxon>
        <taxon>Mycobacterium simiae complex</taxon>
    </lineage>
</organism>
<feature type="chain" id="PRO_5042484866" description="Secreted protein" evidence="1">
    <location>
        <begin position="30"/>
        <end position="171"/>
    </location>
</feature>
<dbReference type="AlphaFoldDB" id="A0AAJ3TX66"/>
<reference evidence="2 3" key="1">
    <citation type="submission" date="2016-01" db="EMBL/GenBank/DDBJ databases">
        <title>The new phylogeny of the genus Mycobacterium.</title>
        <authorList>
            <person name="Tarcisio F."/>
            <person name="Conor M."/>
            <person name="Antonella G."/>
            <person name="Elisabetta G."/>
            <person name="Giulia F.S."/>
            <person name="Sara T."/>
            <person name="Anna F."/>
            <person name="Clotilde B."/>
            <person name="Roberto B."/>
            <person name="Veronica D.S."/>
            <person name="Fabio R."/>
            <person name="Monica P."/>
            <person name="Olivier J."/>
            <person name="Enrico T."/>
            <person name="Nicola S."/>
        </authorList>
    </citation>
    <scope>NUCLEOTIDE SEQUENCE [LARGE SCALE GENOMIC DNA]</scope>
    <source>
        <strain evidence="2 3">DSM 44616</strain>
    </source>
</reference>
<keyword evidence="3" id="KW-1185">Reference proteome</keyword>
<proteinExistence type="predicted"/>
<dbReference type="Proteomes" id="UP000193387">
    <property type="component" value="Unassembled WGS sequence"/>
</dbReference>
<sequence length="171" mass="18199">MRSTNMPAGVALAAAGVIAGLGMAPTARAYDPAVNGTFTATVIGDWARTNTIYHQEAVVRSTWKITSSCSTAQDCKGQVVSDQGWTAPLSMHDGLNWYVKRDIPNWETCPDGSSFTGHDVVYFYPANPDTGENVLGSSTMAGREKTTGPVGVCGTNAPLYIEQPIRLDRIG</sequence>
<keyword evidence="1" id="KW-0732">Signal</keyword>
<evidence type="ECO:0000313" key="2">
    <source>
        <dbReference type="EMBL" id="ORW71777.1"/>
    </source>
</evidence>
<dbReference type="RefSeq" id="WP_085255854.1">
    <property type="nucleotide sequence ID" value="NZ_AP022573.1"/>
</dbReference>
<name>A0AAJ3TX66_9MYCO</name>
<protein>
    <recommendedName>
        <fullName evidence="4">Secreted protein</fullName>
    </recommendedName>
</protein>
<evidence type="ECO:0000256" key="1">
    <source>
        <dbReference type="SAM" id="SignalP"/>
    </source>
</evidence>
<dbReference type="EMBL" id="LQPR01000028">
    <property type="protein sequence ID" value="ORW71777.1"/>
    <property type="molecule type" value="Genomic_DNA"/>
</dbReference>
<gene>
    <name evidence="2" type="ORF">AWC23_13555</name>
</gene>
<accession>A0AAJ3TX66</accession>
<comment type="caution">
    <text evidence="2">The sequence shown here is derived from an EMBL/GenBank/DDBJ whole genome shotgun (WGS) entry which is preliminary data.</text>
</comment>